<dbReference type="AlphaFoldDB" id="A0A1F4UF27"/>
<dbReference type="InterPro" id="IPR011048">
    <property type="entry name" value="Haem_d1_sf"/>
</dbReference>
<dbReference type="PANTHER" id="PTHR47197">
    <property type="entry name" value="PROTEIN NIRF"/>
    <property type="match status" value="1"/>
</dbReference>
<evidence type="ECO:0008006" key="4">
    <source>
        <dbReference type="Google" id="ProtNLM"/>
    </source>
</evidence>
<dbReference type="PANTHER" id="PTHR47197:SF3">
    <property type="entry name" value="DIHYDRO-HEME D1 DEHYDROGENASE"/>
    <property type="match status" value="1"/>
</dbReference>
<accession>A0A1F4UF27</accession>
<dbReference type="Gene3D" id="2.60.40.4070">
    <property type="match status" value="1"/>
</dbReference>
<feature type="chain" id="PRO_5009514840" description="FlgD Ig-like domain-containing protein" evidence="1">
    <location>
        <begin position="20"/>
        <end position="874"/>
    </location>
</feature>
<evidence type="ECO:0000256" key="1">
    <source>
        <dbReference type="SAM" id="SignalP"/>
    </source>
</evidence>
<reference evidence="2 3" key="1">
    <citation type="journal article" date="2016" name="Nat. Commun.">
        <title>Thousands of microbial genomes shed light on interconnected biogeochemical processes in an aquifer system.</title>
        <authorList>
            <person name="Anantharaman K."/>
            <person name="Brown C.T."/>
            <person name="Hug L.A."/>
            <person name="Sharon I."/>
            <person name="Castelle C.J."/>
            <person name="Probst A.J."/>
            <person name="Thomas B.C."/>
            <person name="Singh A."/>
            <person name="Wilkins M.J."/>
            <person name="Karaoz U."/>
            <person name="Brodie E.L."/>
            <person name="Williams K.H."/>
            <person name="Hubbard S.S."/>
            <person name="Banfield J.F."/>
        </authorList>
    </citation>
    <scope>NUCLEOTIDE SEQUENCE [LARGE SCALE GENOMIC DNA]</scope>
</reference>
<comment type="caution">
    <text evidence="2">The sequence shown here is derived from an EMBL/GenBank/DDBJ whole genome shotgun (WGS) entry which is preliminary data.</text>
</comment>
<gene>
    <name evidence="2" type="ORF">A2Y85_01920</name>
</gene>
<dbReference type="SUPFAM" id="SSF51004">
    <property type="entry name" value="C-terminal (heme d1) domain of cytochrome cd1-nitrite reductase"/>
    <property type="match status" value="1"/>
</dbReference>
<feature type="signal peptide" evidence="1">
    <location>
        <begin position="1"/>
        <end position="19"/>
    </location>
</feature>
<dbReference type="InterPro" id="IPR015943">
    <property type="entry name" value="WD40/YVTN_repeat-like_dom_sf"/>
</dbReference>
<dbReference type="EMBL" id="MEUM01000017">
    <property type="protein sequence ID" value="OGC43537.1"/>
    <property type="molecule type" value="Genomic_DNA"/>
</dbReference>
<keyword evidence="1" id="KW-0732">Signal</keyword>
<dbReference type="Proteomes" id="UP000177025">
    <property type="component" value="Unassembled WGS sequence"/>
</dbReference>
<protein>
    <recommendedName>
        <fullName evidence="4">FlgD Ig-like domain-containing protein</fullName>
    </recommendedName>
</protein>
<organism evidence="2 3">
    <name type="scientific">candidate division WOR-3 bacterium RBG_13_43_14</name>
    <dbReference type="NCBI Taxonomy" id="1802590"/>
    <lineage>
        <taxon>Bacteria</taxon>
        <taxon>Bacteria division WOR-3</taxon>
    </lineage>
</organism>
<dbReference type="Gene3D" id="2.130.10.10">
    <property type="entry name" value="YVTN repeat-like/Quinoprotein amine dehydrogenase"/>
    <property type="match status" value="4"/>
</dbReference>
<sequence>MRHQNFILILLTISTFGLAADIDDPNADININRIIVRNGETLNDFIDHTQHFDYTQTDIDPGQIIEGDYMGFTTFTRDGNRVLLTNRVTDNITVFDWASMAVITNITVNDYPGGIAVSDSFAVVACGFSDEIVVIRLSNYAIDTIFQLPLGQQPWVVRISPDGARAYVACDISNTCEVFDLTTMSHVMTMNNFPISLKTYSWNSENGRYAFTFTNFEVTSDGNFLVAGGSQDSLFFFNTITGNPDFIIPGIENCAAVGISGDGSRTIAICQVNPAIIYQINNTTHTVTDTVVLNGYQLMTFEVSVNSDGSKAYVGISNNSSAIVRFALNDFVVLTSTYTAFWIGTSPDHNYAISGQYRFSIISFLTDAMVGQHQGNSQSYGAVSPYGSRAVGFDPHRHEGLYFYDYSSPSAPVYRGTTNTGQEPEGDAPRRIAITADGSKAVVTNVLSDNASIINLNSYNVEAMLPIGDRAQNLAITSDSRWAVICGFNSNSVKIVDLLSNTVAADVLTNSGAGVVCIAPDDSFAYVGNIISNTVSKVRLAGAASIEVAEVACGVIGVVWACYGVSSGVAVSPTGAYLLVAASFDDQVKVIDTGTHSVVASLTVGDFPIQVDFDSTGQYATVTNAFSDNYSVIFVNGASSYVVGTFSGGDYPLRLDYNQVLDQMGIGHYNAKTVVNINPRTGAIISSVPYSTYGSLIQVLFDETGAPIVLTSAISNIPGHLHRGADHIVLPAVPSFFDYCPVVQKAAIAMPGPDIVTVIDWSTPFVHEIRTIALNSSDLNLDILPNPFHGNVMIKCNVIRANAMNIDPDKFTANIYDCTGRCINTLRPYGTEQDNIIFRWNGVDDDCRQMPAGIYFVIATDGSTRKTGKLVLAR</sequence>
<evidence type="ECO:0000313" key="3">
    <source>
        <dbReference type="Proteomes" id="UP000177025"/>
    </source>
</evidence>
<evidence type="ECO:0000313" key="2">
    <source>
        <dbReference type="EMBL" id="OGC43537.1"/>
    </source>
</evidence>
<dbReference type="SUPFAM" id="SSF50974">
    <property type="entry name" value="Nitrous oxide reductase, N-terminal domain"/>
    <property type="match status" value="1"/>
</dbReference>
<name>A0A1F4UF27_UNCW3</name>
<proteinExistence type="predicted"/>
<dbReference type="InterPro" id="IPR011045">
    <property type="entry name" value="N2O_reductase_N"/>
</dbReference>
<dbReference type="InterPro" id="IPR051200">
    <property type="entry name" value="Host-pathogen_enzymatic-act"/>
</dbReference>
<dbReference type="InterPro" id="IPR011964">
    <property type="entry name" value="YVTN_b-propeller_repeat"/>
</dbReference>
<dbReference type="NCBIfam" id="TIGR02276">
    <property type="entry name" value="beta_rpt_yvtn"/>
    <property type="match status" value="1"/>
</dbReference>